<evidence type="ECO:0000313" key="2">
    <source>
        <dbReference type="Proteomes" id="UP000230002"/>
    </source>
</evidence>
<dbReference type="OrthoDB" id="2749208at2759"/>
<proteinExistence type="predicted"/>
<dbReference type="EMBL" id="AYKW01000017">
    <property type="protein sequence ID" value="PIL29931.1"/>
    <property type="molecule type" value="Genomic_DNA"/>
</dbReference>
<dbReference type="Proteomes" id="UP000230002">
    <property type="component" value="Unassembled WGS sequence"/>
</dbReference>
<sequence length="478" mass="53987">MAVWSEHIPLNIAGNDISVLGQLLLNTRRRFESVHLYDIASNDLGPLRSTVIREISSPSLRSLSLFSDFIARVPVIEDSARNRLPLTPEHAPNLRFFALDDVELLPANGFSCLTHLALIDSWVYTSWSTAESPENFHSRLLKFLKECPRLESIVLMNFVLRLAEGEVLREPAPLPLPHLQHVTLCNFDPEAIRYYVSLLQPRVDGSSIQILGYHPREPWFPGHFLLPPDSTRADAQALKQICVGVHTRAPHNPEYSISVTTVSSSSTRRLVARSSQLADTITPYDWPSSILSQPPTASLPLPMEEVWLYGFSGTTIPRIHSPLLHLPHITRVLVLATDRRLHYDDSDIPTLRHLPTALDLLPGPISISAVRIVYGFSEPSEPFRERSPFDWHGLGPAVNLYHLPLVQLVDDLRSGAYAYLKHFVLQATPHMWVSEDELAAVREAGRFETFVFEHIATFPEMPGHSDPARKERFPNPRW</sequence>
<dbReference type="AlphaFoldDB" id="A0A2G8S846"/>
<name>A0A2G8S846_9APHY</name>
<evidence type="ECO:0008006" key="3">
    <source>
        <dbReference type="Google" id="ProtNLM"/>
    </source>
</evidence>
<gene>
    <name evidence="1" type="ORF">GSI_07842</name>
</gene>
<organism evidence="1 2">
    <name type="scientific">Ganoderma sinense ZZ0214-1</name>
    <dbReference type="NCBI Taxonomy" id="1077348"/>
    <lineage>
        <taxon>Eukaryota</taxon>
        <taxon>Fungi</taxon>
        <taxon>Dikarya</taxon>
        <taxon>Basidiomycota</taxon>
        <taxon>Agaricomycotina</taxon>
        <taxon>Agaricomycetes</taxon>
        <taxon>Polyporales</taxon>
        <taxon>Polyporaceae</taxon>
        <taxon>Ganoderma</taxon>
    </lineage>
</organism>
<dbReference type="STRING" id="1077348.A0A2G8S846"/>
<evidence type="ECO:0000313" key="1">
    <source>
        <dbReference type="EMBL" id="PIL29931.1"/>
    </source>
</evidence>
<comment type="caution">
    <text evidence="1">The sequence shown here is derived from an EMBL/GenBank/DDBJ whole genome shotgun (WGS) entry which is preliminary data.</text>
</comment>
<reference evidence="1 2" key="1">
    <citation type="journal article" date="2015" name="Sci. Rep.">
        <title>Chromosome-level genome map provides insights into diverse defense mechanisms in the medicinal fungus Ganoderma sinense.</title>
        <authorList>
            <person name="Zhu Y."/>
            <person name="Xu J."/>
            <person name="Sun C."/>
            <person name="Zhou S."/>
            <person name="Xu H."/>
            <person name="Nelson D.R."/>
            <person name="Qian J."/>
            <person name="Song J."/>
            <person name="Luo H."/>
            <person name="Xiang L."/>
            <person name="Li Y."/>
            <person name="Xu Z."/>
            <person name="Ji A."/>
            <person name="Wang L."/>
            <person name="Lu S."/>
            <person name="Hayward A."/>
            <person name="Sun W."/>
            <person name="Li X."/>
            <person name="Schwartz D.C."/>
            <person name="Wang Y."/>
            <person name="Chen S."/>
        </authorList>
    </citation>
    <scope>NUCLEOTIDE SEQUENCE [LARGE SCALE GENOMIC DNA]</scope>
    <source>
        <strain evidence="1 2">ZZ0214-1</strain>
    </source>
</reference>
<protein>
    <recommendedName>
        <fullName evidence="3">F-box domain-containing protein</fullName>
    </recommendedName>
</protein>
<dbReference type="SUPFAM" id="SSF52047">
    <property type="entry name" value="RNI-like"/>
    <property type="match status" value="1"/>
</dbReference>
<keyword evidence="2" id="KW-1185">Reference proteome</keyword>
<accession>A0A2G8S846</accession>